<keyword evidence="10" id="KW-0414">Isoprene biosynthesis</keyword>
<dbReference type="GO" id="GO:0030604">
    <property type="term" value="F:1-deoxy-D-xylulose-5-phosphate reductoisomerase activity"/>
    <property type="evidence" value="ECO:0007669"/>
    <property type="project" value="UniProtKB-EC"/>
</dbReference>
<dbReference type="NCBIfam" id="TIGR00243">
    <property type="entry name" value="Dxr"/>
    <property type="match status" value="1"/>
</dbReference>
<comment type="catalytic activity">
    <reaction evidence="11">
        <text>2-C-methyl-D-erythritol 4-phosphate + NADP(+) = 1-deoxy-D-xylulose 5-phosphate + NADPH + H(+)</text>
        <dbReference type="Rhea" id="RHEA:13717"/>
        <dbReference type="ChEBI" id="CHEBI:15378"/>
        <dbReference type="ChEBI" id="CHEBI:57783"/>
        <dbReference type="ChEBI" id="CHEBI:57792"/>
        <dbReference type="ChEBI" id="CHEBI:58262"/>
        <dbReference type="ChEBI" id="CHEBI:58349"/>
        <dbReference type="EC" id="1.1.1.267"/>
    </reaction>
    <physiologicalReaction direction="right-to-left" evidence="11">
        <dbReference type="Rhea" id="RHEA:13719"/>
    </physiologicalReaction>
</comment>
<dbReference type="UniPathway" id="UPA00056">
    <property type="reaction ID" value="UER00092"/>
</dbReference>
<keyword evidence="6" id="KW-0479">Metal-binding</keyword>
<evidence type="ECO:0000256" key="6">
    <source>
        <dbReference type="ARBA" id="ARBA00022723"/>
    </source>
</evidence>
<dbReference type="SUPFAM" id="SSF69055">
    <property type="entry name" value="1-deoxy-D-xylulose-5-phosphate reductoisomerase, C-terminal domain"/>
    <property type="match status" value="1"/>
</dbReference>
<evidence type="ECO:0000256" key="10">
    <source>
        <dbReference type="ARBA" id="ARBA00023229"/>
    </source>
</evidence>
<dbReference type="PANTHER" id="PTHR30525">
    <property type="entry name" value="1-DEOXY-D-XYLULOSE 5-PHOSPHATE REDUCTOISOMERASE"/>
    <property type="match status" value="1"/>
</dbReference>
<dbReference type="EC" id="1.1.1.267" evidence="5"/>
<evidence type="ECO:0000256" key="7">
    <source>
        <dbReference type="ARBA" id="ARBA00022857"/>
    </source>
</evidence>
<keyword evidence="7" id="KW-0521">NADP</keyword>
<comment type="caution">
    <text evidence="15">The sequence shown here is derived from an EMBL/GenBank/DDBJ whole genome shotgun (WGS) entry which is preliminary data.</text>
</comment>
<evidence type="ECO:0000256" key="9">
    <source>
        <dbReference type="ARBA" id="ARBA00023211"/>
    </source>
</evidence>
<dbReference type="SUPFAM" id="SSF55347">
    <property type="entry name" value="Glyceraldehyde-3-phosphate dehydrogenase-like, C-terminal domain"/>
    <property type="match status" value="1"/>
</dbReference>
<evidence type="ECO:0000256" key="8">
    <source>
        <dbReference type="ARBA" id="ARBA00023002"/>
    </source>
</evidence>
<reference evidence="15" key="1">
    <citation type="submission" date="2019-08" db="EMBL/GenBank/DDBJ databases">
        <authorList>
            <person name="Kucharzyk K."/>
            <person name="Murdoch R.W."/>
            <person name="Higgins S."/>
            <person name="Loffler F."/>
        </authorList>
    </citation>
    <scope>NUCLEOTIDE SEQUENCE</scope>
</reference>
<proteinExistence type="inferred from homology"/>
<organism evidence="15">
    <name type="scientific">bioreactor metagenome</name>
    <dbReference type="NCBI Taxonomy" id="1076179"/>
    <lineage>
        <taxon>unclassified sequences</taxon>
        <taxon>metagenomes</taxon>
        <taxon>ecological metagenomes</taxon>
    </lineage>
</organism>
<dbReference type="Pfam" id="PF02670">
    <property type="entry name" value="DXP_reductoisom"/>
    <property type="match status" value="1"/>
</dbReference>
<evidence type="ECO:0000256" key="2">
    <source>
        <dbReference type="ARBA" id="ARBA00001946"/>
    </source>
</evidence>
<dbReference type="InterPro" id="IPR013512">
    <property type="entry name" value="DXP_reductoisomerase_N"/>
</dbReference>
<dbReference type="PIRSF" id="PIRSF006205">
    <property type="entry name" value="Dxp_reductismrs"/>
    <property type="match status" value="1"/>
</dbReference>
<dbReference type="Pfam" id="PF08436">
    <property type="entry name" value="DXP_redisom_C"/>
    <property type="match status" value="1"/>
</dbReference>
<feature type="domain" description="DXP reductoisomerase C-terminal" evidence="14">
    <location>
        <begin position="252"/>
        <end position="365"/>
    </location>
</feature>
<evidence type="ECO:0000259" key="14">
    <source>
        <dbReference type="Pfam" id="PF13288"/>
    </source>
</evidence>
<accession>A0A644X120</accession>
<dbReference type="InterPro" id="IPR026877">
    <property type="entry name" value="DXPR_C"/>
</dbReference>
<dbReference type="InterPro" id="IPR013644">
    <property type="entry name" value="DXP_reductoisomerase_C"/>
</dbReference>
<evidence type="ECO:0000256" key="1">
    <source>
        <dbReference type="ARBA" id="ARBA00001936"/>
    </source>
</evidence>
<dbReference type="HAMAP" id="MF_00183">
    <property type="entry name" value="DXP_reductoisom"/>
    <property type="match status" value="1"/>
</dbReference>
<comment type="similarity">
    <text evidence="4">Belongs to the DXR family.</text>
</comment>
<dbReference type="InterPro" id="IPR036291">
    <property type="entry name" value="NAD(P)-bd_dom_sf"/>
</dbReference>
<evidence type="ECO:0000256" key="4">
    <source>
        <dbReference type="ARBA" id="ARBA00006825"/>
    </source>
</evidence>
<name>A0A644X120_9ZZZZ</name>
<dbReference type="InterPro" id="IPR003821">
    <property type="entry name" value="DXP_reductoisomerase"/>
</dbReference>
<evidence type="ECO:0000256" key="11">
    <source>
        <dbReference type="ARBA" id="ARBA00048543"/>
    </source>
</evidence>
<dbReference type="GO" id="GO:0051484">
    <property type="term" value="P:isopentenyl diphosphate biosynthetic process, methylerythritol 4-phosphate pathway involved in terpenoid biosynthetic process"/>
    <property type="evidence" value="ECO:0007669"/>
    <property type="project" value="TreeGrafter"/>
</dbReference>
<dbReference type="PANTHER" id="PTHR30525:SF0">
    <property type="entry name" value="1-DEOXY-D-XYLULOSE 5-PHOSPHATE REDUCTOISOMERASE, CHLOROPLASTIC"/>
    <property type="match status" value="1"/>
</dbReference>
<feature type="domain" description="1-deoxy-D-xylulose 5-phosphate reductoisomerase C-terminal" evidence="13">
    <location>
        <begin position="137"/>
        <end position="220"/>
    </location>
</feature>
<protein>
    <recommendedName>
        <fullName evidence="5">1-deoxy-D-xylulose-5-phosphate reductoisomerase</fullName>
        <ecNumber evidence="5">1.1.1.267</ecNumber>
    </recommendedName>
</protein>
<dbReference type="Pfam" id="PF13288">
    <property type="entry name" value="DXPR_C"/>
    <property type="match status" value="1"/>
</dbReference>
<dbReference type="GO" id="GO:0016853">
    <property type="term" value="F:isomerase activity"/>
    <property type="evidence" value="ECO:0007669"/>
    <property type="project" value="UniProtKB-KW"/>
</dbReference>
<comment type="cofactor">
    <cofactor evidence="2">
        <name>Mg(2+)</name>
        <dbReference type="ChEBI" id="CHEBI:18420"/>
    </cofactor>
</comment>
<evidence type="ECO:0000259" key="13">
    <source>
        <dbReference type="Pfam" id="PF08436"/>
    </source>
</evidence>
<evidence type="ECO:0000256" key="3">
    <source>
        <dbReference type="ARBA" id="ARBA00005094"/>
    </source>
</evidence>
<keyword evidence="8 15" id="KW-0560">Oxidoreductase</keyword>
<gene>
    <name evidence="15" type="primary">dxr_17</name>
    <name evidence="15" type="ORF">SDC9_55969</name>
</gene>
<dbReference type="InterPro" id="IPR036169">
    <property type="entry name" value="DXPR_C_sf"/>
</dbReference>
<dbReference type="Gene3D" id="3.40.50.720">
    <property type="entry name" value="NAD(P)-binding Rossmann-like Domain"/>
    <property type="match status" value="1"/>
</dbReference>
<dbReference type="GO" id="GO:0030145">
    <property type="term" value="F:manganese ion binding"/>
    <property type="evidence" value="ECO:0007669"/>
    <property type="project" value="TreeGrafter"/>
</dbReference>
<dbReference type="EMBL" id="VSSQ01001595">
    <property type="protein sequence ID" value="MPM09647.1"/>
    <property type="molecule type" value="Genomic_DNA"/>
</dbReference>
<evidence type="ECO:0000313" key="15">
    <source>
        <dbReference type="EMBL" id="MPM09647.1"/>
    </source>
</evidence>
<dbReference type="AlphaFoldDB" id="A0A644X120"/>
<dbReference type="GO" id="GO:0070402">
    <property type="term" value="F:NADPH binding"/>
    <property type="evidence" value="ECO:0007669"/>
    <property type="project" value="InterPro"/>
</dbReference>
<keyword evidence="9" id="KW-0464">Manganese</keyword>
<dbReference type="SUPFAM" id="SSF51735">
    <property type="entry name" value="NAD(P)-binding Rossmann-fold domains"/>
    <property type="match status" value="1"/>
</dbReference>
<comment type="cofactor">
    <cofactor evidence="1">
        <name>Mn(2+)</name>
        <dbReference type="ChEBI" id="CHEBI:29035"/>
    </cofactor>
</comment>
<evidence type="ECO:0000256" key="5">
    <source>
        <dbReference type="ARBA" id="ARBA00012366"/>
    </source>
</evidence>
<sequence>MKRVIILGCTGSIGSTALEAIRTKHLDLTVVGLSANSNAPQLVALAREFSSEAICLTGMAIESVSGLRTYSNFTGLEQMLHSLDADIVLNAISGFDGLRASLAALSCGFDLALANKESVVCAGSYLFEVAKEHNASIIPVDSEHSALAELLKGHDRRQVQSLIITASGGPFRTLDASRFAGITVEQALAHPTWNMGKKISIDSATLANKALEVIEASHLFGFDADHIEVVIHPQSIVHSMIRTFDGAVYAQLGNPDMTLPIINALCEGATSLVRPLDFTSLSLSFEQPDFKRFPLLGLAFEILRRKGSSALAFNAADEVAVHAFMQQRISYPKLIEVVLRTLDQRWDEEVSSFSQILALDAKARQIASSLL</sequence>
<feature type="domain" description="1-deoxy-D-xylulose 5-phosphate reductoisomerase N-terminal" evidence="12">
    <location>
        <begin position="4"/>
        <end position="123"/>
    </location>
</feature>
<dbReference type="Gene3D" id="1.10.1740.10">
    <property type="match status" value="1"/>
</dbReference>
<evidence type="ECO:0000259" key="12">
    <source>
        <dbReference type="Pfam" id="PF02670"/>
    </source>
</evidence>
<comment type="pathway">
    <text evidence="3">Isoprenoid biosynthesis; isopentenyl diphosphate biosynthesis via DXP pathway; isopentenyl diphosphate from 1-deoxy-D-xylulose 5-phosphate: step 1/6.</text>
</comment>
<keyword evidence="15" id="KW-0413">Isomerase</keyword>